<evidence type="ECO:0000313" key="2">
    <source>
        <dbReference type="EMBL" id="RDY00796.1"/>
    </source>
</evidence>
<feature type="region of interest" description="Disordered" evidence="1">
    <location>
        <begin position="90"/>
        <end position="144"/>
    </location>
</feature>
<evidence type="ECO:0000256" key="1">
    <source>
        <dbReference type="SAM" id="MobiDB-lite"/>
    </source>
</evidence>
<dbReference type="PANTHER" id="PTHR35046:SF9">
    <property type="entry name" value="RNA-DIRECTED DNA POLYMERASE"/>
    <property type="match status" value="1"/>
</dbReference>
<dbReference type="PANTHER" id="PTHR35046">
    <property type="entry name" value="ZINC KNUCKLE (CCHC-TYPE) FAMILY PROTEIN"/>
    <property type="match status" value="1"/>
</dbReference>
<evidence type="ECO:0008006" key="4">
    <source>
        <dbReference type="Google" id="ProtNLM"/>
    </source>
</evidence>
<reference evidence="2" key="1">
    <citation type="submission" date="2018-05" db="EMBL/GenBank/DDBJ databases">
        <title>Draft genome of Mucuna pruriens seed.</title>
        <authorList>
            <person name="Nnadi N.E."/>
            <person name="Vos R."/>
            <person name="Hasami M.H."/>
            <person name="Devisetty U.K."/>
            <person name="Aguiy J.C."/>
        </authorList>
    </citation>
    <scope>NUCLEOTIDE SEQUENCE [LARGE SCALE GENOMIC DNA]</scope>
    <source>
        <strain evidence="2">JCA_2017</strain>
    </source>
</reference>
<accession>A0A371HDC9</accession>
<dbReference type="AlphaFoldDB" id="A0A371HDC9"/>
<sequence>MHWFDGIKYYVIDLYIKLPRLYQMSKSVKEYYKEIEVCLMRAQIEESQEETMARSLHGISREIQNIVEHHHYHTLEDLVHQATKVEKQLKKKFTSRKSYPKSNLKGKEKERPRKDMNLKKGSEPSQGRNKEKASPNPSSSKSSNIKCFKCFGGKVTLSPNVLI</sequence>
<proteinExistence type="predicted"/>
<feature type="compositionally biased region" description="Basic and acidic residues" evidence="1">
    <location>
        <begin position="105"/>
        <end position="133"/>
    </location>
</feature>
<feature type="non-terminal residue" evidence="2">
    <location>
        <position position="1"/>
    </location>
</feature>
<dbReference type="OrthoDB" id="1731207at2759"/>
<feature type="compositionally biased region" description="Basic residues" evidence="1">
    <location>
        <begin position="90"/>
        <end position="99"/>
    </location>
</feature>
<dbReference type="EMBL" id="QJKJ01002903">
    <property type="protein sequence ID" value="RDY00796.1"/>
    <property type="molecule type" value="Genomic_DNA"/>
</dbReference>
<evidence type="ECO:0000313" key="3">
    <source>
        <dbReference type="Proteomes" id="UP000257109"/>
    </source>
</evidence>
<dbReference type="Proteomes" id="UP000257109">
    <property type="component" value="Unassembled WGS sequence"/>
</dbReference>
<feature type="compositionally biased region" description="Low complexity" evidence="1">
    <location>
        <begin position="134"/>
        <end position="144"/>
    </location>
</feature>
<comment type="caution">
    <text evidence="2">The sequence shown here is derived from an EMBL/GenBank/DDBJ whole genome shotgun (WGS) entry which is preliminary data.</text>
</comment>
<organism evidence="2 3">
    <name type="scientific">Mucuna pruriens</name>
    <name type="common">Velvet bean</name>
    <name type="synonym">Dolichos pruriens</name>
    <dbReference type="NCBI Taxonomy" id="157652"/>
    <lineage>
        <taxon>Eukaryota</taxon>
        <taxon>Viridiplantae</taxon>
        <taxon>Streptophyta</taxon>
        <taxon>Embryophyta</taxon>
        <taxon>Tracheophyta</taxon>
        <taxon>Spermatophyta</taxon>
        <taxon>Magnoliopsida</taxon>
        <taxon>eudicotyledons</taxon>
        <taxon>Gunneridae</taxon>
        <taxon>Pentapetalae</taxon>
        <taxon>rosids</taxon>
        <taxon>fabids</taxon>
        <taxon>Fabales</taxon>
        <taxon>Fabaceae</taxon>
        <taxon>Papilionoideae</taxon>
        <taxon>50 kb inversion clade</taxon>
        <taxon>NPAAA clade</taxon>
        <taxon>indigoferoid/millettioid clade</taxon>
        <taxon>Phaseoleae</taxon>
        <taxon>Mucuna</taxon>
    </lineage>
</organism>
<name>A0A371HDC9_MUCPR</name>
<gene>
    <name evidence="2" type="ORF">CR513_15970</name>
</gene>
<protein>
    <recommendedName>
        <fullName evidence="4">Retrotransposon gag domain-containing protein</fullName>
    </recommendedName>
</protein>
<keyword evidence="3" id="KW-1185">Reference proteome</keyword>